<protein>
    <submittedName>
        <fullName evidence="2">2700_t:CDS:1</fullName>
    </submittedName>
</protein>
<dbReference type="Proteomes" id="UP000789570">
    <property type="component" value="Unassembled WGS sequence"/>
</dbReference>
<name>A0A9N8V7H3_9GLOM</name>
<evidence type="ECO:0000313" key="3">
    <source>
        <dbReference type="Proteomes" id="UP000789570"/>
    </source>
</evidence>
<comment type="caution">
    <text evidence="2">The sequence shown here is derived from an EMBL/GenBank/DDBJ whole genome shotgun (WGS) entry which is preliminary data.</text>
</comment>
<feature type="compositionally biased region" description="Polar residues" evidence="1">
    <location>
        <begin position="1"/>
        <end position="19"/>
    </location>
</feature>
<reference evidence="2" key="1">
    <citation type="submission" date="2021-06" db="EMBL/GenBank/DDBJ databases">
        <authorList>
            <person name="Kallberg Y."/>
            <person name="Tangrot J."/>
            <person name="Rosling A."/>
        </authorList>
    </citation>
    <scope>NUCLEOTIDE SEQUENCE</scope>
    <source>
        <strain evidence="2">UK204</strain>
    </source>
</reference>
<organism evidence="2 3">
    <name type="scientific">Funneliformis caledonium</name>
    <dbReference type="NCBI Taxonomy" id="1117310"/>
    <lineage>
        <taxon>Eukaryota</taxon>
        <taxon>Fungi</taxon>
        <taxon>Fungi incertae sedis</taxon>
        <taxon>Mucoromycota</taxon>
        <taxon>Glomeromycotina</taxon>
        <taxon>Glomeromycetes</taxon>
        <taxon>Glomerales</taxon>
        <taxon>Glomeraceae</taxon>
        <taxon>Funneliformis</taxon>
    </lineage>
</organism>
<feature type="non-terminal residue" evidence="2">
    <location>
        <position position="93"/>
    </location>
</feature>
<evidence type="ECO:0000256" key="1">
    <source>
        <dbReference type="SAM" id="MobiDB-lite"/>
    </source>
</evidence>
<dbReference type="EMBL" id="CAJVPQ010000071">
    <property type="protein sequence ID" value="CAG8442888.1"/>
    <property type="molecule type" value="Genomic_DNA"/>
</dbReference>
<accession>A0A9N8V7H3</accession>
<sequence>MTSQPNQEIIDQSSSTNEHISIDGRSQGDLSKLMKEFDEMNTVNLAKYDNEEMTSKRISSDNEEISSKRDELISSDNKELSSKKDLSEKIEDI</sequence>
<evidence type="ECO:0000313" key="2">
    <source>
        <dbReference type="EMBL" id="CAG8442888.1"/>
    </source>
</evidence>
<gene>
    <name evidence="2" type="ORF">FCALED_LOCUS682</name>
</gene>
<keyword evidence="3" id="KW-1185">Reference proteome</keyword>
<feature type="region of interest" description="Disordered" evidence="1">
    <location>
        <begin position="1"/>
        <end position="27"/>
    </location>
</feature>
<proteinExistence type="predicted"/>
<dbReference type="AlphaFoldDB" id="A0A9N8V7H3"/>
<feature type="region of interest" description="Disordered" evidence="1">
    <location>
        <begin position="54"/>
        <end position="93"/>
    </location>
</feature>